<protein>
    <submittedName>
        <fullName evidence="3">Nucleolar protein 4</fullName>
    </submittedName>
</protein>
<feature type="compositionally biased region" description="Low complexity" evidence="1">
    <location>
        <begin position="11"/>
        <end position="36"/>
    </location>
</feature>
<dbReference type="InterPro" id="IPR056549">
    <property type="entry name" value="HTH_NOL4"/>
</dbReference>
<feature type="compositionally biased region" description="Acidic residues" evidence="1">
    <location>
        <begin position="309"/>
        <end position="320"/>
    </location>
</feature>
<keyword evidence="4" id="KW-1185">Reference proteome</keyword>
<feature type="region of interest" description="Disordered" evidence="1">
    <location>
        <begin position="1"/>
        <end position="51"/>
    </location>
</feature>
<dbReference type="OrthoDB" id="10047222at2759"/>
<evidence type="ECO:0000256" key="1">
    <source>
        <dbReference type="SAM" id="MobiDB-lite"/>
    </source>
</evidence>
<feature type="compositionally biased region" description="Polar residues" evidence="1">
    <location>
        <begin position="37"/>
        <end position="51"/>
    </location>
</feature>
<dbReference type="InterPro" id="IPR039788">
    <property type="entry name" value="NOL4/NOL4L"/>
</dbReference>
<dbReference type="EMBL" id="BMAO01005300">
    <property type="protein sequence ID" value="GFR00519.1"/>
    <property type="molecule type" value="Genomic_DNA"/>
</dbReference>
<reference evidence="3" key="1">
    <citation type="submission" date="2020-07" db="EMBL/GenBank/DDBJ databases">
        <title>Multicomponent nature underlies the extraordinary mechanical properties of spider dragline silk.</title>
        <authorList>
            <person name="Kono N."/>
            <person name="Nakamura H."/>
            <person name="Mori M."/>
            <person name="Yoshida Y."/>
            <person name="Ohtoshi R."/>
            <person name="Malay A.D."/>
            <person name="Moran D.A.P."/>
            <person name="Tomita M."/>
            <person name="Numata K."/>
            <person name="Arakawa K."/>
        </authorList>
    </citation>
    <scope>NUCLEOTIDE SEQUENCE</scope>
</reference>
<feature type="compositionally biased region" description="Acidic residues" evidence="1">
    <location>
        <begin position="430"/>
        <end position="441"/>
    </location>
</feature>
<feature type="region of interest" description="Disordered" evidence="1">
    <location>
        <begin position="610"/>
        <end position="686"/>
    </location>
</feature>
<feature type="region of interest" description="Disordered" evidence="1">
    <location>
        <begin position="306"/>
        <end position="329"/>
    </location>
</feature>
<evidence type="ECO:0000313" key="4">
    <source>
        <dbReference type="Proteomes" id="UP000887116"/>
    </source>
</evidence>
<proteinExistence type="predicted"/>
<dbReference type="Pfam" id="PF23079">
    <property type="entry name" value="HTH_NOL4_2nd"/>
    <property type="match status" value="1"/>
</dbReference>
<feature type="region of interest" description="Disordered" evidence="1">
    <location>
        <begin position="344"/>
        <end position="448"/>
    </location>
</feature>
<comment type="caution">
    <text evidence="3">The sequence shown here is derived from an EMBL/GenBank/DDBJ whole genome shotgun (WGS) entry which is preliminary data.</text>
</comment>
<evidence type="ECO:0000313" key="3">
    <source>
        <dbReference type="EMBL" id="GFR00519.1"/>
    </source>
</evidence>
<accession>A0A8X6LB38</accession>
<feature type="domain" description="Nucleolar protein 4 helical" evidence="2">
    <location>
        <begin position="451"/>
        <end position="517"/>
    </location>
</feature>
<sequence>MEKKRHNTRHAAALAAAAASSEPCASTSPSHSSSPPLTDQKSPSSSPDMTSKTDMFESFQAWALKTYGDSAKTKTVTRRKYNRILKILRGEEQTSAENSKFRFWVKAKGFKIGPPSGYSSSAKLTDQVLYIPCSKLPTSGSVDKSESTIYKKVAVVENFYDIIYGVHVEMDGRGGKHAGQKRTYKAIAEMYSFLPREAVTHFLMSCTDCQKRMHLGAEQQPKTSTGNHDNGHQPDESISSLDITAGDDTDSLHIDYSLPITTTYLKHMRSLGYSEEDALNPDREIYLLISSPLLKDRTFPYTPVVENSADSEDVESEVSEEPNTPLNPAAVGLMYDGAVKEETGIESPVTQPSAGPSRRRSAARSRNNERKHESPMQWSETISDEPINMTKAEYSGNNDHSFEQAASPCNGCSKREAASTPDNLSAGTKDDDDEDDEDDPDKIDTNKYDPERLKAFNMFVRLFVDENLDRMIPISRQPKDKIQAIIDSCARQFPEFGERARKRIRTYLKSCRRNKRTRDSTNWELVCVPCIHIFKSNRASKSDWMSPVRLNQQGRNSQPHLTSALAEQILANACENESQNAKRMRLGLKPIAAEIEKTRAEALCSPTQESILQSSQRHGKSTQSSTLTNGTQGSPSYSSSPYRIVPNATTNGHSSPVAFANNNNGPTDLSMKKSSSTGSVDSPVKQSLNQSEVVAVKQLIAGYRESAAFLLRSADELEQLLLQQN</sequence>
<evidence type="ECO:0000259" key="2">
    <source>
        <dbReference type="Pfam" id="PF23079"/>
    </source>
</evidence>
<dbReference type="AlphaFoldDB" id="A0A8X6LB38"/>
<dbReference type="Proteomes" id="UP000887116">
    <property type="component" value="Unassembled WGS sequence"/>
</dbReference>
<organism evidence="3 4">
    <name type="scientific">Trichonephila clavata</name>
    <name type="common">Joro spider</name>
    <name type="synonym">Nephila clavata</name>
    <dbReference type="NCBI Taxonomy" id="2740835"/>
    <lineage>
        <taxon>Eukaryota</taxon>
        <taxon>Metazoa</taxon>
        <taxon>Ecdysozoa</taxon>
        <taxon>Arthropoda</taxon>
        <taxon>Chelicerata</taxon>
        <taxon>Arachnida</taxon>
        <taxon>Araneae</taxon>
        <taxon>Araneomorphae</taxon>
        <taxon>Entelegynae</taxon>
        <taxon>Araneoidea</taxon>
        <taxon>Nephilidae</taxon>
        <taxon>Trichonephila</taxon>
    </lineage>
</organism>
<dbReference type="PANTHER" id="PTHR12449:SF22">
    <property type="entry name" value="NUCLEOLAR PROTEIN 4"/>
    <property type="match status" value="1"/>
</dbReference>
<dbReference type="PANTHER" id="PTHR12449">
    <property type="entry name" value="DEATH DOMAIN-CONTAINING PROTEIN"/>
    <property type="match status" value="1"/>
</dbReference>
<gene>
    <name evidence="3" type="primary">NOL4</name>
    <name evidence="3" type="ORF">TNCT_339963</name>
</gene>
<feature type="region of interest" description="Disordered" evidence="1">
    <location>
        <begin position="217"/>
        <end position="244"/>
    </location>
</feature>
<name>A0A8X6LB38_TRICU</name>